<feature type="compositionally biased region" description="Polar residues" evidence="7">
    <location>
        <begin position="24"/>
        <end position="42"/>
    </location>
</feature>
<dbReference type="CDD" id="cd00018">
    <property type="entry name" value="AP2"/>
    <property type="match status" value="1"/>
</dbReference>
<accession>A0ABC8W2U7</accession>
<dbReference type="PROSITE" id="PS51032">
    <property type="entry name" value="AP2_ERF"/>
    <property type="match status" value="1"/>
</dbReference>
<dbReference type="SUPFAM" id="SSF54171">
    <property type="entry name" value="DNA-binding domain"/>
    <property type="match status" value="1"/>
</dbReference>
<feature type="region of interest" description="Disordered" evidence="7">
    <location>
        <begin position="1"/>
        <end position="57"/>
    </location>
</feature>
<keyword evidence="3" id="KW-0238">DNA-binding</keyword>
<dbReference type="Pfam" id="PF00847">
    <property type="entry name" value="AP2"/>
    <property type="match status" value="1"/>
</dbReference>
<feature type="compositionally biased region" description="Basic and acidic residues" evidence="7">
    <location>
        <begin position="1"/>
        <end position="11"/>
    </location>
</feature>
<dbReference type="EMBL" id="OZ075121">
    <property type="protein sequence ID" value="CAL4901256.1"/>
    <property type="molecule type" value="Genomic_DNA"/>
</dbReference>
<evidence type="ECO:0000313" key="9">
    <source>
        <dbReference type="EMBL" id="CAL4901256.1"/>
    </source>
</evidence>
<evidence type="ECO:0000256" key="7">
    <source>
        <dbReference type="SAM" id="MobiDB-lite"/>
    </source>
</evidence>
<keyword evidence="10" id="KW-1185">Reference proteome</keyword>
<keyword evidence="2" id="KW-0805">Transcription regulation</keyword>
<evidence type="ECO:0000256" key="3">
    <source>
        <dbReference type="ARBA" id="ARBA00023125"/>
    </source>
</evidence>
<proteinExistence type="inferred from homology"/>
<dbReference type="GO" id="GO:0005634">
    <property type="term" value="C:nucleus"/>
    <property type="evidence" value="ECO:0007669"/>
    <property type="project" value="UniProtKB-SubCell"/>
</dbReference>
<sequence length="236" mass="25298">MGVGLGRKETGRAPAAAPTSSATGMQQADANGGANATPSAGRSQRGPGGPENTCHNYRGVRQRRWGKWVAEIREPKCGRRHWLGTFNTPVEAALAYDRAAVVYHGKLARLNFAADNAAAVTVAIAAPAQWQPASCSPTTTADVSQEYEVKPMVGAAQGGGRAETVSQQQHQGASWFSPELLFDDDPDDIAMYIDFDAVAHKVPCYPGIKIEDCQPDCFDGDSIFRLFQLAELPCLY</sequence>
<name>A0ABC8W2U7_9POAL</name>
<dbReference type="GO" id="GO:0003677">
    <property type="term" value="F:DNA binding"/>
    <property type="evidence" value="ECO:0007669"/>
    <property type="project" value="UniProtKB-KW"/>
</dbReference>
<evidence type="ECO:0000256" key="2">
    <source>
        <dbReference type="ARBA" id="ARBA00023015"/>
    </source>
</evidence>
<dbReference type="PRINTS" id="PR00367">
    <property type="entry name" value="ETHRSPELEMNT"/>
</dbReference>
<reference evidence="9 10" key="2">
    <citation type="submission" date="2024-10" db="EMBL/GenBank/DDBJ databases">
        <authorList>
            <person name="Ryan C."/>
        </authorList>
    </citation>
    <scope>NUCLEOTIDE SEQUENCE [LARGE SCALE GENOMIC DNA]</scope>
</reference>
<keyword evidence="4" id="KW-0804">Transcription</keyword>
<feature type="domain" description="AP2/ERF" evidence="8">
    <location>
        <begin position="56"/>
        <end position="113"/>
    </location>
</feature>
<reference evidence="10" key="1">
    <citation type="submission" date="2024-06" db="EMBL/GenBank/DDBJ databases">
        <authorList>
            <person name="Ryan C."/>
        </authorList>
    </citation>
    <scope>NUCLEOTIDE SEQUENCE [LARGE SCALE GENOMIC DNA]</scope>
</reference>
<organism evidence="9 10">
    <name type="scientific">Urochloa decumbens</name>
    <dbReference type="NCBI Taxonomy" id="240449"/>
    <lineage>
        <taxon>Eukaryota</taxon>
        <taxon>Viridiplantae</taxon>
        <taxon>Streptophyta</taxon>
        <taxon>Embryophyta</taxon>
        <taxon>Tracheophyta</taxon>
        <taxon>Spermatophyta</taxon>
        <taxon>Magnoliopsida</taxon>
        <taxon>Liliopsida</taxon>
        <taxon>Poales</taxon>
        <taxon>Poaceae</taxon>
        <taxon>PACMAD clade</taxon>
        <taxon>Panicoideae</taxon>
        <taxon>Panicodae</taxon>
        <taxon>Paniceae</taxon>
        <taxon>Melinidinae</taxon>
        <taxon>Urochloa</taxon>
    </lineage>
</organism>
<keyword evidence="5" id="KW-0539">Nucleus</keyword>
<evidence type="ECO:0000256" key="6">
    <source>
        <dbReference type="ARBA" id="ARBA00024343"/>
    </source>
</evidence>
<dbReference type="Proteomes" id="UP001497457">
    <property type="component" value="Chromosome 11b"/>
</dbReference>
<dbReference type="PANTHER" id="PTHR31241:SF43">
    <property type="entry name" value="AP2_ERF DOMAIN-CONTAINING PROTEIN"/>
    <property type="match status" value="1"/>
</dbReference>
<dbReference type="FunFam" id="3.30.730.10:FF:000001">
    <property type="entry name" value="Ethylene-responsive transcription factor 2"/>
    <property type="match status" value="1"/>
</dbReference>
<dbReference type="InterPro" id="IPR036955">
    <property type="entry name" value="AP2/ERF_dom_sf"/>
</dbReference>
<evidence type="ECO:0000256" key="1">
    <source>
        <dbReference type="ARBA" id="ARBA00004123"/>
    </source>
</evidence>
<dbReference type="InterPro" id="IPR001471">
    <property type="entry name" value="AP2/ERF_dom"/>
</dbReference>
<feature type="compositionally biased region" description="Low complexity" evidence="7">
    <location>
        <begin position="13"/>
        <end position="23"/>
    </location>
</feature>
<evidence type="ECO:0000256" key="5">
    <source>
        <dbReference type="ARBA" id="ARBA00023242"/>
    </source>
</evidence>
<comment type="similarity">
    <text evidence="6">Belongs to the AP2/ERF transcription factor family. ERF subfamily.</text>
</comment>
<evidence type="ECO:0000313" key="10">
    <source>
        <dbReference type="Proteomes" id="UP001497457"/>
    </source>
</evidence>
<comment type="subcellular location">
    <subcellularLocation>
        <location evidence="1">Nucleus</location>
    </subcellularLocation>
</comment>
<dbReference type="AlphaFoldDB" id="A0ABC8W2U7"/>
<evidence type="ECO:0000259" key="8">
    <source>
        <dbReference type="PROSITE" id="PS51032"/>
    </source>
</evidence>
<dbReference type="InterPro" id="IPR016177">
    <property type="entry name" value="DNA-bd_dom_sf"/>
</dbReference>
<gene>
    <name evidence="9" type="ORF">URODEC1_LOCUS9205</name>
</gene>
<protein>
    <recommendedName>
        <fullName evidence="8">AP2/ERF domain-containing protein</fullName>
    </recommendedName>
</protein>
<evidence type="ECO:0000256" key="4">
    <source>
        <dbReference type="ARBA" id="ARBA00023163"/>
    </source>
</evidence>
<dbReference type="SMART" id="SM00380">
    <property type="entry name" value="AP2"/>
    <property type="match status" value="1"/>
</dbReference>
<dbReference type="PANTHER" id="PTHR31241">
    <property type="entry name" value="DEHYDRATION-RESPONSIVE ELEMENT-BINDING PROTEIN 2C"/>
    <property type="match status" value="1"/>
</dbReference>
<dbReference type="Gene3D" id="3.30.730.10">
    <property type="entry name" value="AP2/ERF domain"/>
    <property type="match status" value="1"/>
</dbReference>